<dbReference type="SUPFAM" id="SSF46689">
    <property type="entry name" value="Homeodomain-like"/>
    <property type="match status" value="1"/>
</dbReference>
<sequence>MQLPASVQEIADVIGRERALYLIGQLPRYVGGVSGKQSSRVILYVPKQQRLRDDHDLVRILGRADAEALCREFGGLNLNPPNCSEIYRQYRDQQMARMVGEMVGEGLPNGYAVAQVASLFDVSGRTVRNACAA</sequence>
<evidence type="ECO:0008006" key="3">
    <source>
        <dbReference type="Google" id="ProtNLM"/>
    </source>
</evidence>
<evidence type="ECO:0000313" key="1">
    <source>
        <dbReference type="EMBL" id="QOK96845.1"/>
    </source>
</evidence>
<dbReference type="AlphaFoldDB" id="A0AA92K1S6"/>
<name>A0AA92K1S6_RALSL</name>
<protein>
    <recommendedName>
        <fullName evidence="3">Mor transcription activator domain-containing protein</fullName>
    </recommendedName>
</protein>
<accession>A0AA92K1S6</accession>
<reference evidence="2" key="1">
    <citation type="submission" date="2020-04" db="EMBL/GenBank/DDBJ databases">
        <title>Ralstonia solanacearum UW576, UW763, UW773, and UW774.</title>
        <authorList>
            <person name="Steidl O."/>
            <person name="Truchon A."/>
            <person name="Allen C."/>
        </authorList>
    </citation>
    <scope>NUCLEOTIDE SEQUENCE [LARGE SCALE GENOMIC DNA]</scope>
    <source>
        <strain evidence="2">UW774</strain>
    </source>
</reference>
<evidence type="ECO:0000313" key="2">
    <source>
        <dbReference type="Proteomes" id="UP000593970"/>
    </source>
</evidence>
<organism evidence="1 2">
    <name type="scientific">Ralstonia solanacearum</name>
    <name type="common">Pseudomonas solanacearum</name>
    <dbReference type="NCBI Taxonomy" id="305"/>
    <lineage>
        <taxon>Bacteria</taxon>
        <taxon>Pseudomonadati</taxon>
        <taxon>Pseudomonadota</taxon>
        <taxon>Betaproteobacteria</taxon>
        <taxon>Burkholderiales</taxon>
        <taxon>Burkholderiaceae</taxon>
        <taxon>Ralstonia</taxon>
        <taxon>Ralstonia solanacearum species complex</taxon>
    </lineage>
</organism>
<dbReference type="EMBL" id="CP051169">
    <property type="protein sequence ID" value="QOK96845.1"/>
    <property type="molecule type" value="Genomic_DNA"/>
</dbReference>
<dbReference type="InterPro" id="IPR009057">
    <property type="entry name" value="Homeodomain-like_sf"/>
</dbReference>
<proteinExistence type="predicted"/>
<dbReference type="Proteomes" id="UP000593970">
    <property type="component" value="Chromosome"/>
</dbReference>
<gene>
    <name evidence="1" type="ORF">HF909_10660</name>
</gene>